<comment type="caution">
    <text evidence="1">The sequence shown here is derived from an EMBL/GenBank/DDBJ whole genome shotgun (WGS) entry which is preliminary data.</text>
</comment>
<reference evidence="1 2" key="2">
    <citation type="journal article" date="2022" name="Mol. Ecol. Resour.">
        <title>The genomes of chicory, endive, great burdock and yacon provide insights into Asteraceae paleo-polyploidization history and plant inulin production.</title>
        <authorList>
            <person name="Fan W."/>
            <person name="Wang S."/>
            <person name="Wang H."/>
            <person name="Wang A."/>
            <person name="Jiang F."/>
            <person name="Liu H."/>
            <person name="Zhao H."/>
            <person name="Xu D."/>
            <person name="Zhang Y."/>
        </authorList>
    </citation>
    <scope>NUCLEOTIDE SEQUENCE [LARGE SCALE GENOMIC DNA]</scope>
    <source>
        <strain evidence="2">cv. Niubang</strain>
    </source>
</reference>
<keyword evidence="2" id="KW-1185">Reference proteome</keyword>
<proteinExistence type="predicted"/>
<evidence type="ECO:0000313" key="2">
    <source>
        <dbReference type="Proteomes" id="UP001055879"/>
    </source>
</evidence>
<sequence length="320" mass="35451">MLSLFIIIFTLFPISSVSQNIQEFNDCTTKLYNCGETIRWIGYPFWGQDRPSYCGLPEFRLTCRDDGVTTVRIINTSFRVLSINQNASRITIALDDLWKESDACSLRSQPSIDNNSFEQTVFAYIPDRFMFLGLHLSCIENDDSAIPIRNRLNCSGDEGGRVSFYQNGSFYLGRGLCLSEIIVPVLKVAFDEFMQSETTSLAEVLKQGFPIEYRVDGGGICSRCEGSGGTCWTNTTSSVVPSCLCPTGVPRLVACPGSSGLFVPSLPRSPFIISTILSINPSNNWLKSTKTMISNLIRSCIETYFSSKDNIHSSVRNSGS</sequence>
<accession>A0ACB9CNQ3</accession>
<dbReference type="EMBL" id="CM042050">
    <property type="protein sequence ID" value="KAI3735866.1"/>
    <property type="molecule type" value="Genomic_DNA"/>
</dbReference>
<organism evidence="1 2">
    <name type="scientific">Arctium lappa</name>
    <name type="common">Greater burdock</name>
    <name type="synonym">Lappa major</name>
    <dbReference type="NCBI Taxonomy" id="4217"/>
    <lineage>
        <taxon>Eukaryota</taxon>
        <taxon>Viridiplantae</taxon>
        <taxon>Streptophyta</taxon>
        <taxon>Embryophyta</taxon>
        <taxon>Tracheophyta</taxon>
        <taxon>Spermatophyta</taxon>
        <taxon>Magnoliopsida</taxon>
        <taxon>eudicotyledons</taxon>
        <taxon>Gunneridae</taxon>
        <taxon>Pentapetalae</taxon>
        <taxon>asterids</taxon>
        <taxon>campanulids</taxon>
        <taxon>Asterales</taxon>
        <taxon>Asteraceae</taxon>
        <taxon>Carduoideae</taxon>
        <taxon>Cardueae</taxon>
        <taxon>Arctiinae</taxon>
        <taxon>Arctium</taxon>
    </lineage>
</organism>
<evidence type="ECO:0000313" key="1">
    <source>
        <dbReference type="EMBL" id="KAI3735866.1"/>
    </source>
</evidence>
<protein>
    <submittedName>
        <fullName evidence="1">Uncharacterized protein</fullName>
    </submittedName>
</protein>
<name>A0ACB9CNQ3_ARCLA</name>
<gene>
    <name evidence="1" type="ORF">L6452_15387</name>
</gene>
<reference evidence="2" key="1">
    <citation type="journal article" date="2022" name="Mol. Ecol. Resour.">
        <title>The genomes of chicory, endive, great burdock and yacon provide insights into Asteraceae palaeo-polyploidization history and plant inulin production.</title>
        <authorList>
            <person name="Fan W."/>
            <person name="Wang S."/>
            <person name="Wang H."/>
            <person name="Wang A."/>
            <person name="Jiang F."/>
            <person name="Liu H."/>
            <person name="Zhao H."/>
            <person name="Xu D."/>
            <person name="Zhang Y."/>
        </authorList>
    </citation>
    <scope>NUCLEOTIDE SEQUENCE [LARGE SCALE GENOMIC DNA]</scope>
    <source>
        <strain evidence="2">cv. Niubang</strain>
    </source>
</reference>
<dbReference type="Proteomes" id="UP001055879">
    <property type="component" value="Linkage Group LG04"/>
</dbReference>